<dbReference type="InterPro" id="IPR000504">
    <property type="entry name" value="RRM_dom"/>
</dbReference>
<dbReference type="InterPro" id="IPR035979">
    <property type="entry name" value="RBD_domain_sf"/>
</dbReference>
<keyword evidence="4" id="KW-0648">Protein biosynthesis</keyword>
<dbReference type="Pfam" id="PF00076">
    <property type="entry name" value="RRM_1"/>
    <property type="match status" value="1"/>
</dbReference>
<dbReference type="Proteomes" id="UP001201812">
    <property type="component" value="Unassembled WGS sequence"/>
</dbReference>
<organism evidence="6 7">
    <name type="scientific">Ditylenchus destructor</name>
    <dbReference type="NCBI Taxonomy" id="166010"/>
    <lineage>
        <taxon>Eukaryota</taxon>
        <taxon>Metazoa</taxon>
        <taxon>Ecdysozoa</taxon>
        <taxon>Nematoda</taxon>
        <taxon>Chromadorea</taxon>
        <taxon>Rhabditida</taxon>
        <taxon>Tylenchina</taxon>
        <taxon>Tylenchomorpha</taxon>
        <taxon>Sphaerularioidea</taxon>
        <taxon>Anguinidae</taxon>
        <taxon>Anguininae</taxon>
        <taxon>Ditylenchus</taxon>
    </lineage>
</organism>
<keyword evidence="1" id="KW-0963">Cytoplasm</keyword>
<dbReference type="GO" id="GO:0003743">
    <property type="term" value="F:translation initiation factor activity"/>
    <property type="evidence" value="ECO:0007669"/>
    <property type="project" value="UniProtKB-KW"/>
</dbReference>
<dbReference type="PANTHER" id="PTHR14068">
    <property type="entry name" value="EUKARYOTIC TRANSLATION INITIATION FACTOR 3 EIF3 -RELATED"/>
    <property type="match status" value="1"/>
</dbReference>
<sequence>MWPSAIWHSEVSPDKLDKLKTNLSKLFSKFWEFNAEYPLNANNVTKGYCFVQYNSKDAAEAAGLVMDSYPFGKNHVLYSHLMTDFEEIVEDPDENWKTPEKLPFNDFNWSENRCMEWSPYDSYLAIVQNKDVVLWGGSNFKCLRLFSHKGADFVAFSSKESFIISVCSQAKYQDSEYCVKIFDIVLNELKMTLLPPGEKFEECAFLKWSSDERFFAYRESNGIRILDSDTFTLCEQNRLHIDGLIFFEWNPRKNWIAYYTKEVDDANAPPVIGIMALPSQQKLRTHHIYGIMETKLYWHDSGNYLQLLLSVHQI</sequence>
<dbReference type="InterPro" id="IPR012677">
    <property type="entry name" value="Nucleotide-bd_a/b_plait_sf"/>
</dbReference>
<evidence type="ECO:0000256" key="4">
    <source>
        <dbReference type="ARBA" id="ARBA00022917"/>
    </source>
</evidence>
<reference evidence="6" key="1">
    <citation type="submission" date="2022-01" db="EMBL/GenBank/DDBJ databases">
        <title>Genome Sequence Resource for Two Populations of Ditylenchus destructor, the Migratory Endoparasitic Phytonematode.</title>
        <authorList>
            <person name="Zhang H."/>
            <person name="Lin R."/>
            <person name="Xie B."/>
        </authorList>
    </citation>
    <scope>NUCLEOTIDE SEQUENCE</scope>
    <source>
        <strain evidence="6">BazhouSP</strain>
    </source>
</reference>
<name>A0AAD4N1M5_9BILA</name>
<gene>
    <name evidence="6" type="ORF">DdX_10927</name>
</gene>
<evidence type="ECO:0000256" key="3">
    <source>
        <dbReference type="ARBA" id="ARBA00022884"/>
    </source>
</evidence>
<dbReference type="InterPro" id="IPR011400">
    <property type="entry name" value="EIF3B"/>
</dbReference>
<evidence type="ECO:0000256" key="1">
    <source>
        <dbReference type="ARBA" id="ARBA00022490"/>
    </source>
</evidence>
<keyword evidence="3" id="KW-0694">RNA-binding</keyword>
<dbReference type="PANTHER" id="PTHR14068:SF0">
    <property type="entry name" value="EUKARYOTIC TRANSLATION INITIATION FACTOR 3 SUBUNIT B"/>
    <property type="match status" value="1"/>
</dbReference>
<dbReference type="Gene3D" id="2.130.10.10">
    <property type="entry name" value="YVTN repeat-like/Quinoprotein amine dehydrogenase"/>
    <property type="match status" value="1"/>
</dbReference>
<dbReference type="SUPFAM" id="SSF82171">
    <property type="entry name" value="DPP6 N-terminal domain-like"/>
    <property type="match status" value="1"/>
</dbReference>
<keyword evidence="2 6" id="KW-0396">Initiation factor</keyword>
<dbReference type="AlphaFoldDB" id="A0AAD4N1M5"/>
<evidence type="ECO:0000259" key="5">
    <source>
        <dbReference type="Pfam" id="PF00076"/>
    </source>
</evidence>
<proteinExistence type="predicted"/>
<evidence type="ECO:0000256" key="2">
    <source>
        <dbReference type="ARBA" id="ARBA00022540"/>
    </source>
</evidence>
<protein>
    <submittedName>
        <fullName evidence="6">Eukaryotic translation initiation factor 3 subunit B</fullName>
    </submittedName>
</protein>
<evidence type="ECO:0000313" key="6">
    <source>
        <dbReference type="EMBL" id="KAI1709919.1"/>
    </source>
</evidence>
<comment type="caution">
    <text evidence="6">The sequence shown here is derived from an EMBL/GenBank/DDBJ whole genome shotgun (WGS) entry which is preliminary data.</text>
</comment>
<dbReference type="InterPro" id="IPR015943">
    <property type="entry name" value="WD40/YVTN_repeat-like_dom_sf"/>
</dbReference>
<keyword evidence="7" id="KW-1185">Reference proteome</keyword>
<dbReference type="EMBL" id="JAKKPZ010000028">
    <property type="protein sequence ID" value="KAI1709919.1"/>
    <property type="molecule type" value="Genomic_DNA"/>
</dbReference>
<dbReference type="GO" id="GO:0031369">
    <property type="term" value="F:translation initiation factor binding"/>
    <property type="evidence" value="ECO:0007669"/>
    <property type="project" value="InterPro"/>
</dbReference>
<dbReference type="GO" id="GO:0005852">
    <property type="term" value="C:eukaryotic translation initiation factor 3 complex"/>
    <property type="evidence" value="ECO:0007669"/>
    <property type="project" value="InterPro"/>
</dbReference>
<accession>A0AAD4N1M5</accession>
<dbReference type="GO" id="GO:0003723">
    <property type="term" value="F:RNA binding"/>
    <property type="evidence" value="ECO:0007669"/>
    <property type="project" value="UniProtKB-KW"/>
</dbReference>
<dbReference type="Gene3D" id="3.30.70.330">
    <property type="match status" value="1"/>
</dbReference>
<evidence type="ECO:0000313" key="7">
    <source>
        <dbReference type="Proteomes" id="UP001201812"/>
    </source>
</evidence>
<feature type="domain" description="RRM" evidence="5">
    <location>
        <begin position="22"/>
        <end position="73"/>
    </location>
</feature>
<dbReference type="SUPFAM" id="SSF54928">
    <property type="entry name" value="RNA-binding domain, RBD"/>
    <property type="match status" value="1"/>
</dbReference>